<dbReference type="Pfam" id="PF00392">
    <property type="entry name" value="GntR"/>
    <property type="match status" value="1"/>
</dbReference>
<keyword evidence="2" id="KW-0238">DNA-binding</keyword>
<dbReference type="GO" id="GO:0003700">
    <property type="term" value="F:DNA-binding transcription factor activity"/>
    <property type="evidence" value="ECO:0007669"/>
    <property type="project" value="InterPro"/>
</dbReference>
<dbReference type="InterPro" id="IPR036388">
    <property type="entry name" value="WH-like_DNA-bd_sf"/>
</dbReference>
<dbReference type="Gene3D" id="1.10.10.10">
    <property type="entry name" value="Winged helix-like DNA-binding domain superfamily/Winged helix DNA-binding domain"/>
    <property type="match status" value="1"/>
</dbReference>
<dbReference type="PANTHER" id="PTHR44846:SF1">
    <property type="entry name" value="MANNOSYL-D-GLYCERATE TRANSPORT_METABOLISM SYSTEM REPRESSOR MNGR-RELATED"/>
    <property type="match status" value="1"/>
</dbReference>
<comment type="caution">
    <text evidence="5">The sequence shown here is derived from an EMBL/GenBank/DDBJ whole genome shotgun (WGS) entry which is preliminary data.</text>
</comment>
<evidence type="ECO:0000256" key="2">
    <source>
        <dbReference type="ARBA" id="ARBA00023125"/>
    </source>
</evidence>
<evidence type="ECO:0000256" key="3">
    <source>
        <dbReference type="ARBA" id="ARBA00023163"/>
    </source>
</evidence>
<dbReference type="Proteomes" id="UP000295357">
    <property type="component" value="Unassembled WGS sequence"/>
</dbReference>
<dbReference type="InterPro" id="IPR028978">
    <property type="entry name" value="Chorismate_lyase_/UTRA_dom_sf"/>
</dbReference>
<dbReference type="Gene3D" id="3.40.1410.10">
    <property type="entry name" value="Chorismate lyase-like"/>
    <property type="match status" value="1"/>
</dbReference>
<dbReference type="EMBL" id="SNXE01000001">
    <property type="protein sequence ID" value="TDP12973.1"/>
    <property type="molecule type" value="Genomic_DNA"/>
</dbReference>
<dbReference type="InterPro" id="IPR036390">
    <property type="entry name" value="WH_DNA-bd_sf"/>
</dbReference>
<dbReference type="InterPro" id="IPR050679">
    <property type="entry name" value="Bact_HTH_transcr_reg"/>
</dbReference>
<proteinExistence type="predicted"/>
<feature type="domain" description="HTH gntR-type" evidence="4">
    <location>
        <begin position="14"/>
        <end position="82"/>
    </location>
</feature>
<sequence length="250" mass="26904">MSSPTSLDSPRGGTRRWEQIAAALRADIASGHFAPGSRLPNESLLAERFGVNRHTLRQAVQALTREGFVNVRQGSGTWVRELVLDYALQKRTRLSENLAEAGERAERELLAQESGRPAGPWAQALKISAGSRIELLYTRSSVRGRPISLSTAAYPSARLAGMAEAFLRERSITAALRSLGVGDYTRLRSSISARLPTPDEADALARPVTQPVLVVNYTNVDAQGVPVEAACTLFAADAVQLQVDTGEALA</sequence>
<protein>
    <submittedName>
        <fullName evidence="5">GntR family transcriptional regulator</fullName>
    </submittedName>
</protein>
<organism evidence="5 6">
    <name type="scientific">Roseateles asaccharophilus</name>
    <dbReference type="NCBI Taxonomy" id="582607"/>
    <lineage>
        <taxon>Bacteria</taxon>
        <taxon>Pseudomonadati</taxon>
        <taxon>Pseudomonadota</taxon>
        <taxon>Betaproteobacteria</taxon>
        <taxon>Burkholderiales</taxon>
        <taxon>Sphaerotilaceae</taxon>
        <taxon>Roseateles</taxon>
    </lineage>
</organism>
<dbReference type="PANTHER" id="PTHR44846">
    <property type="entry name" value="MANNOSYL-D-GLYCERATE TRANSPORT/METABOLISM SYSTEM REPRESSOR MNGR-RELATED"/>
    <property type="match status" value="1"/>
</dbReference>
<dbReference type="GO" id="GO:0045892">
    <property type="term" value="P:negative regulation of DNA-templated transcription"/>
    <property type="evidence" value="ECO:0007669"/>
    <property type="project" value="TreeGrafter"/>
</dbReference>
<keyword evidence="6" id="KW-1185">Reference proteome</keyword>
<dbReference type="OrthoDB" id="6626198at2"/>
<keyword evidence="1" id="KW-0805">Transcription regulation</keyword>
<dbReference type="Pfam" id="PF07702">
    <property type="entry name" value="UTRA"/>
    <property type="match status" value="1"/>
</dbReference>
<name>A0A4R6NAM4_9BURK</name>
<dbReference type="SMART" id="SM00866">
    <property type="entry name" value="UTRA"/>
    <property type="match status" value="1"/>
</dbReference>
<keyword evidence="3" id="KW-0804">Transcription</keyword>
<evidence type="ECO:0000313" key="6">
    <source>
        <dbReference type="Proteomes" id="UP000295357"/>
    </source>
</evidence>
<dbReference type="SUPFAM" id="SSF46785">
    <property type="entry name" value="Winged helix' DNA-binding domain"/>
    <property type="match status" value="1"/>
</dbReference>
<dbReference type="RefSeq" id="WP_133601899.1">
    <property type="nucleotide sequence ID" value="NZ_JAUFPJ010000001.1"/>
</dbReference>
<dbReference type="NCBIfam" id="TIGR02325">
    <property type="entry name" value="C_P_lyase_phnF"/>
    <property type="match status" value="1"/>
</dbReference>
<dbReference type="PROSITE" id="PS50949">
    <property type="entry name" value="HTH_GNTR"/>
    <property type="match status" value="1"/>
</dbReference>
<gene>
    <name evidence="5" type="ORF">DFR39_101447</name>
</gene>
<dbReference type="PRINTS" id="PR00035">
    <property type="entry name" value="HTHGNTR"/>
</dbReference>
<evidence type="ECO:0000313" key="5">
    <source>
        <dbReference type="EMBL" id="TDP12973.1"/>
    </source>
</evidence>
<dbReference type="CDD" id="cd07377">
    <property type="entry name" value="WHTH_GntR"/>
    <property type="match status" value="1"/>
</dbReference>
<dbReference type="AlphaFoldDB" id="A0A4R6NAM4"/>
<dbReference type="SUPFAM" id="SSF64288">
    <property type="entry name" value="Chorismate lyase-like"/>
    <property type="match status" value="1"/>
</dbReference>
<dbReference type="InterPro" id="IPR011663">
    <property type="entry name" value="UTRA"/>
</dbReference>
<dbReference type="InterPro" id="IPR000524">
    <property type="entry name" value="Tscrpt_reg_HTH_GntR"/>
</dbReference>
<reference evidence="5 6" key="1">
    <citation type="submission" date="2019-03" db="EMBL/GenBank/DDBJ databases">
        <title>Genomic Encyclopedia of Type Strains, Phase IV (KMG-IV): sequencing the most valuable type-strain genomes for metagenomic binning, comparative biology and taxonomic classification.</title>
        <authorList>
            <person name="Goeker M."/>
        </authorList>
    </citation>
    <scope>NUCLEOTIDE SEQUENCE [LARGE SCALE GENOMIC DNA]</scope>
    <source>
        <strain evidence="5 6">DSM 25082</strain>
    </source>
</reference>
<evidence type="ECO:0000259" key="4">
    <source>
        <dbReference type="PROSITE" id="PS50949"/>
    </source>
</evidence>
<dbReference type="GO" id="GO:0003677">
    <property type="term" value="F:DNA binding"/>
    <property type="evidence" value="ECO:0007669"/>
    <property type="project" value="UniProtKB-KW"/>
</dbReference>
<dbReference type="InterPro" id="IPR012702">
    <property type="entry name" value="CP_lyase_PhnF"/>
</dbReference>
<accession>A0A4R6NAM4</accession>
<evidence type="ECO:0000256" key="1">
    <source>
        <dbReference type="ARBA" id="ARBA00023015"/>
    </source>
</evidence>
<dbReference type="SMART" id="SM00345">
    <property type="entry name" value="HTH_GNTR"/>
    <property type="match status" value="1"/>
</dbReference>